<accession>A0ABT1JB21</accession>
<dbReference type="InterPro" id="IPR027417">
    <property type="entry name" value="P-loop_NTPase"/>
</dbReference>
<keyword evidence="5" id="KW-1185">Reference proteome</keyword>
<evidence type="ECO:0000313" key="5">
    <source>
        <dbReference type="Proteomes" id="UP001206483"/>
    </source>
</evidence>
<protein>
    <recommendedName>
        <fullName evidence="3">NACHT domain-containing protein</fullName>
    </recommendedName>
</protein>
<keyword evidence="2" id="KW-0812">Transmembrane</keyword>
<name>A0ABT1JB21_9ACTN</name>
<keyword evidence="2" id="KW-0472">Membrane</keyword>
<dbReference type="Pfam" id="PF05729">
    <property type="entry name" value="NACHT"/>
    <property type="match status" value="1"/>
</dbReference>
<feature type="transmembrane region" description="Helical" evidence="2">
    <location>
        <begin position="725"/>
        <end position="748"/>
    </location>
</feature>
<feature type="region of interest" description="Disordered" evidence="1">
    <location>
        <begin position="93"/>
        <end position="123"/>
    </location>
</feature>
<dbReference type="EMBL" id="JAMZDX010000009">
    <property type="protein sequence ID" value="MCP2314642.1"/>
    <property type="molecule type" value="Genomic_DNA"/>
</dbReference>
<evidence type="ECO:0000313" key="4">
    <source>
        <dbReference type="EMBL" id="MCP2314642.1"/>
    </source>
</evidence>
<evidence type="ECO:0000259" key="3">
    <source>
        <dbReference type="Pfam" id="PF05729"/>
    </source>
</evidence>
<feature type="region of interest" description="Disordered" evidence="1">
    <location>
        <begin position="851"/>
        <end position="870"/>
    </location>
</feature>
<evidence type="ECO:0000256" key="2">
    <source>
        <dbReference type="SAM" id="Phobius"/>
    </source>
</evidence>
<sequence>MSDQETARRTALAAELRALRNECGNPSLRELEILTAKSGSKIPRATIGEKFTGTSAIKPRQLIALVNALKQHAVDINSPVPPERTDLAVWLGGSPGAKPPDDAAADRTVDTGAGSSAEIGGGSGDDDVRFAAAVARGLAPLPGVDQDEPALVAQVRPLDARGGVVRRWLRLLLAASMLLRRRRSRDRGDATRLRMLKLVRDTAGQTVADAETAYLLPPSFEVLRNPPLGKSRSTKKGQPFLAAPVEGATLHDLFEWSGESLLLLGEAGLGKTTQLARLSRDLAEAALAEPERKTPIPILLSLASYRGEPLAEWLVRAIADSYDRVDGRLVRSWLDADLVLPVLDALDQVPTAHRRRCAEELSAFRRRTLGLVVSCRAEFVDLAREVDVPLRARLRPVEQEQAERYLAADLEAMADVKKALDDDPSLWSLLRSPLMLQVIHGAYAGRAAVALRLPDRTPAQREKLIFDAYVRRMLLDDRRPRTDPARSLRLLTWLAEALAQRQEDVLHLDRLDQSWLAPKHGVFPRVIAKASDSLLAATLTLPWVAAADALNVTGVRFVDAAIPALSGLIASTTQDVIGDAFNRHLPEASPWAAVHANRPAITTSLILLLFVDLKSPAVFATVLAWLWVQMTIGEGWFKPVLRPVEQLRWTGRPHTFRPAIALLMFAVLTGLCGLVFPLFLGRPAWLAAAAAFPLWLIYVLSGAFEPSLSEDRPRPNEGIRRSVRFAFLHGSVNALLIGGATAGIGLLVAPHASAVAIGLAAGYLGSLLGLTRALRYGGMAVIQHWTVRAVLIWTGATPARYQHYLDEAQQRVLLRRFSGGYVFLHEKLQTHLTEDPEELLHRLNLDVPDAEPAPVPVLTGPPAPKPPAKS</sequence>
<proteinExistence type="predicted"/>
<dbReference type="InterPro" id="IPR007111">
    <property type="entry name" value="NACHT_NTPase"/>
</dbReference>
<feature type="transmembrane region" description="Helical" evidence="2">
    <location>
        <begin position="685"/>
        <end position="704"/>
    </location>
</feature>
<dbReference type="RefSeq" id="WP_253804997.1">
    <property type="nucleotide sequence ID" value="NZ_BAAAUB010000060.1"/>
</dbReference>
<dbReference type="Gene3D" id="3.40.50.300">
    <property type="entry name" value="P-loop containing nucleotide triphosphate hydrolases"/>
    <property type="match status" value="1"/>
</dbReference>
<keyword evidence="2" id="KW-1133">Transmembrane helix</keyword>
<evidence type="ECO:0000256" key="1">
    <source>
        <dbReference type="SAM" id="MobiDB-lite"/>
    </source>
</evidence>
<organism evidence="4 5">
    <name type="scientific">Kitasatospora paracochleata</name>
    <dbReference type="NCBI Taxonomy" id="58354"/>
    <lineage>
        <taxon>Bacteria</taxon>
        <taxon>Bacillati</taxon>
        <taxon>Actinomycetota</taxon>
        <taxon>Actinomycetes</taxon>
        <taxon>Kitasatosporales</taxon>
        <taxon>Streptomycetaceae</taxon>
        <taxon>Kitasatospora</taxon>
    </lineage>
</organism>
<dbReference type="Proteomes" id="UP001206483">
    <property type="component" value="Unassembled WGS sequence"/>
</dbReference>
<feature type="compositionally biased region" description="Basic and acidic residues" evidence="1">
    <location>
        <begin position="99"/>
        <end position="109"/>
    </location>
</feature>
<comment type="caution">
    <text evidence="4">The sequence shown here is derived from an EMBL/GenBank/DDBJ whole genome shotgun (WGS) entry which is preliminary data.</text>
</comment>
<reference evidence="4 5" key="1">
    <citation type="submission" date="2022-06" db="EMBL/GenBank/DDBJ databases">
        <title>Sequencing the genomes of 1000 actinobacteria strains.</title>
        <authorList>
            <person name="Klenk H.-P."/>
        </authorList>
    </citation>
    <scope>NUCLEOTIDE SEQUENCE [LARGE SCALE GENOMIC DNA]</scope>
    <source>
        <strain evidence="4 5">DSM 41656</strain>
    </source>
</reference>
<gene>
    <name evidence="4" type="ORF">FHR36_007843</name>
</gene>
<feature type="domain" description="NACHT" evidence="3">
    <location>
        <begin position="261"/>
        <end position="407"/>
    </location>
</feature>
<feature type="transmembrane region" description="Helical" evidence="2">
    <location>
        <begin position="659"/>
        <end position="679"/>
    </location>
</feature>
<feature type="transmembrane region" description="Helical" evidence="2">
    <location>
        <begin position="605"/>
        <end position="628"/>
    </location>
</feature>
<feature type="transmembrane region" description="Helical" evidence="2">
    <location>
        <begin position="754"/>
        <end position="774"/>
    </location>
</feature>